<evidence type="ECO:0000256" key="2">
    <source>
        <dbReference type="ARBA" id="ARBA00001946"/>
    </source>
</evidence>
<dbReference type="GO" id="GO:0046872">
    <property type="term" value="F:metal ion binding"/>
    <property type="evidence" value="ECO:0007669"/>
    <property type="project" value="UniProtKB-KW"/>
</dbReference>
<comment type="cofactor">
    <cofactor evidence="2">
        <name>Mg(2+)</name>
        <dbReference type="ChEBI" id="CHEBI:18420"/>
    </cofactor>
</comment>
<evidence type="ECO:0000256" key="3">
    <source>
        <dbReference type="ARBA" id="ARBA00008541"/>
    </source>
</evidence>
<dbReference type="InterPro" id="IPR002130">
    <property type="entry name" value="Cyclophilin-type_PPIase_dom"/>
</dbReference>
<feature type="region of interest" description="Disordered" evidence="10">
    <location>
        <begin position="181"/>
        <end position="260"/>
    </location>
</feature>
<feature type="domain" description="PPIase cyclophilin-type" evidence="11">
    <location>
        <begin position="10"/>
        <end position="175"/>
    </location>
</feature>
<keyword evidence="9" id="KW-0413">Isomerase</keyword>
<dbReference type="NCBIfam" id="TIGR01489">
    <property type="entry name" value="DKMTPPase-SF"/>
    <property type="match status" value="1"/>
</dbReference>
<dbReference type="GeneTree" id="ENSGT00940000157954"/>
<evidence type="ECO:0000313" key="13">
    <source>
        <dbReference type="Proteomes" id="UP000694388"/>
    </source>
</evidence>
<dbReference type="GO" id="GO:0005739">
    <property type="term" value="C:mitochondrion"/>
    <property type="evidence" value="ECO:0007669"/>
    <property type="project" value="TreeGrafter"/>
</dbReference>
<comment type="catalytic activity">
    <reaction evidence="1">
        <text>[protein]-peptidylproline (omega=180) = [protein]-peptidylproline (omega=0)</text>
        <dbReference type="Rhea" id="RHEA:16237"/>
        <dbReference type="Rhea" id="RHEA-COMP:10747"/>
        <dbReference type="Rhea" id="RHEA-COMP:10748"/>
        <dbReference type="ChEBI" id="CHEBI:83833"/>
        <dbReference type="ChEBI" id="CHEBI:83834"/>
        <dbReference type="EC" id="5.2.1.8"/>
    </reaction>
</comment>
<reference evidence="12" key="1">
    <citation type="submission" date="2025-08" db="UniProtKB">
        <authorList>
            <consortium name="Ensembl"/>
        </authorList>
    </citation>
    <scope>IDENTIFICATION</scope>
</reference>
<dbReference type="Pfam" id="PF00160">
    <property type="entry name" value="Pro_isomerase"/>
    <property type="match status" value="1"/>
</dbReference>
<reference evidence="12" key="2">
    <citation type="submission" date="2025-09" db="UniProtKB">
        <authorList>
            <consortium name="Ensembl"/>
        </authorList>
    </citation>
    <scope>IDENTIFICATION</scope>
</reference>
<keyword evidence="8" id="KW-0697">Rotamase</keyword>
<feature type="compositionally biased region" description="Basic and acidic residues" evidence="10">
    <location>
        <begin position="237"/>
        <end position="251"/>
    </location>
</feature>
<dbReference type="InterPro" id="IPR023214">
    <property type="entry name" value="HAD_sf"/>
</dbReference>
<evidence type="ECO:0000256" key="5">
    <source>
        <dbReference type="ARBA" id="ARBA00022723"/>
    </source>
</evidence>
<evidence type="ECO:0000256" key="9">
    <source>
        <dbReference type="ARBA" id="ARBA00023235"/>
    </source>
</evidence>
<feature type="compositionally biased region" description="Basic and acidic residues" evidence="10">
    <location>
        <begin position="349"/>
        <end position="363"/>
    </location>
</feature>
<dbReference type="Proteomes" id="UP000694388">
    <property type="component" value="Unplaced"/>
</dbReference>
<dbReference type="InterPro" id="IPR016965">
    <property type="entry name" value="Pase_PHOSPHO-typ"/>
</dbReference>
<dbReference type="SUPFAM" id="SSF56784">
    <property type="entry name" value="HAD-like"/>
    <property type="match status" value="1"/>
</dbReference>
<dbReference type="PANTHER" id="PTHR11071">
    <property type="entry name" value="PEPTIDYL-PROLYL CIS-TRANS ISOMERASE"/>
    <property type="match status" value="1"/>
</dbReference>
<dbReference type="PROSITE" id="PS50072">
    <property type="entry name" value="CSA_PPIASE_2"/>
    <property type="match status" value="1"/>
</dbReference>
<evidence type="ECO:0000256" key="6">
    <source>
        <dbReference type="ARBA" id="ARBA00022801"/>
    </source>
</evidence>
<dbReference type="Gene3D" id="2.40.100.10">
    <property type="entry name" value="Cyclophilin-like"/>
    <property type="match status" value="1"/>
</dbReference>
<feature type="compositionally biased region" description="Basic residues" evidence="10">
    <location>
        <begin position="319"/>
        <end position="348"/>
    </location>
</feature>
<comment type="similarity">
    <text evidence="3">Belongs to the HAD-like hydrolase superfamily. PHOSPHO family.</text>
</comment>
<evidence type="ECO:0000259" key="11">
    <source>
        <dbReference type="PROSITE" id="PS50072"/>
    </source>
</evidence>
<keyword evidence="13" id="KW-1185">Reference proteome</keyword>
<dbReference type="AlphaFoldDB" id="A0A8C4R1B2"/>
<dbReference type="PRINTS" id="PR00153">
    <property type="entry name" value="CSAPPISMRASE"/>
</dbReference>
<dbReference type="Ensembl" id="ENSEBUT00000024255.1">
    <property type="protein sequence ID" value="ENSEBUP00000023679.1"/>
    <property type="gene ID" value="ENSEBUG00000014582.1"/>
</dbReference>
<dbReference type="InterPro" id="IPR036412">
    <property type="entry name" value="HAD-like_sf"/>
</dbReference>
<accession>A0A8C4R1B2</accession>
<keyword evidence="5" id="KW-0479">Metal-binding</keyword>
<evidence type="ECO:0000256" key="7">
    <source>
        <dbReference type="ARBA" id="ARBA00022842"/>
    </source>
</evidence>
<keyword evidence="7" id="KW-0460">Magnesium</keyword>
<dbReference type="GO" id="GO:0016791">
    <property type="term" value="F:phosphatase activity"/>
    <property type="evidence" value="ECO:0007669"/>
    <property type="project" value="InterPro"/>
</dbReference>
<evidence type="ECO:0000256" key="1">
    <source>
        <dbReference type="ARBA" id="ARBA00000971"/>
    </source>
</evidence>
<evidence type="ECO:0000256" key="4">
    <source>
        <dbReference type="ARBA" id="ARBA00013194"/>
    </source>
</evidence>
<dbReference type="PROSITE" id="PS00170">
    <property type="entry name" value="CSA_PPIASE_1"/>
    <property type="match status" value="1"/>
</dbReference>
<proteinExistence type="inferred from homology"/>
<dbReference type="InterPro" id="IPR020892">
    <property type="entry name" value="Cyclophilin-type_PPIase_CS"/>
</dbReference>
<dbReference type="InterPro" id="IPR006384">
    <property type="entry name" value="HAD_hydro_PyrdxlP_Pase-like"/>
</dbReference>
<evidence type="ECO:0000313" key="12">
    <source>
        <dbReference type="Ensembl" id="ENSEBUP00000023679.1"/>
    </source>
</evidence>
<organism evidence="12 13">
    <name type="scientific">Eptatretus burgeri</name>
    <name type="common">Inshore hagfish</name>
    <dbReference type="NCBI Taxonomy" id="7764"/>
    <lineage>
        <taxon>Eukaryota</taxon>
        <taxon>Metazoa</taxon>
        <taxon>Chordata</taxon>
        <taxon>Craniata</taxon>
        <taxon>Vertebrata</taxon>
        <taxon>Cyclostomata</taxon>
        <taxon>Myxini</taxon>
        <taxon>Myxiniformes</taxon>
        <taxon>Myxinidae</taxon>
        <taxon>Eptatretinae</taxon>
        <taxon>Eptatretus</taxon>
    </lineage>
</organism>
<sequence>MGVKQRTRCFFDISINNVPAGRIVFELFSDKCPKTCENFRCLCSGERGVGKTTQKPLHYKGTPFHRIVKDFMIQGGDFSEGNGKGGESIYGDFFEDESFDLKHNKEYLVSMANRGKDTNGSQFFITTRPSPHLDGVHVVFGQVISGQQTVREIESQKTDPGSKPYADVRIVSCGELVLKSKDKEKKKKAKQSSSSETSSSSNSSSSEDGEEGKEKAKKRVKKAKKHGSKKKKRHEKKEKTMKSKSQEKDTEQAMSTVVVPTVASDVNTDALSSVRPEEIPEVPQNRFLLRRSPLDMDEPGNGNVSPRPCYRGRVFYTRSGRKIKGRGPMRYRTPSRSRSRSRSRNRRAQRSDTPPHWRSEQRRLRPLRDVLTAQDKWARGEDLDNARATFAMKTLVVFDFDDTILNGSSDDWLFHWAPGQSFPPRLLELYKNGPWIEALGAALLFLSEQGVTGEAMRQSIHNAPLTPGMLELFQFLESNRAHYDSIVASDSNLSFISWTLEAARVLSLFRAIITNPSTQADESGALSVSPFHSHSCPVCPPNLCKRRALRDFVAEEMARGRRYRRVIYVGDGNNDLCPVLDLSASDVAMPRRGFVLEKRLAEKVGSCKAMVVPWDSGLDIQTLLGRLSDEQGK</sequence>
<feature type="region of interest" description="Disordered" evidence="10">
    <location>
        <begin position="290"/>
        <end position="363"/>
    </location>
</feature>
<feature type="compositionally biased region" description="Basic residues" evidence="10">
    <location>
        <begin position="215"/>
        <end position="236"/>
    </location>
</feature>
<dbReference type="PANTHER" id="PTHR11071:SF565">
    <property type="entry name" value="MOCA-CYP, ISOFORM A"/>
    <property type="match status" value="1"/>
</dbReference>
<keyword evidence="6" id="KW-0378">Hydrolase</keyword>
<evidence type="ECO:0000256" key="10">
    <source>
        <dbReference type="SAM" id="MobiDB-lite"/>
    </source>
</evidence>
<name>A0A8C4R1B2_EPTBU</name>
<dbReference type="FunFam" id="2.40.100.10:FF:000005">
    <property type="entry name" value="Peptidyl-prolyl cis-trans isomerase G"/>
    <property type="match status" value="1"/>
</dbReference>
<evidence type="ECO:0000256" key="8">
    <source>
        <dbReference type="ARBA" id="ARBA00023110"/>
    </source>
</evidence>
<dbReference type="Gene3D" id="3.40.50.1000">
    <property type="entry name" value="HAD superfamily/HAD-like"/>
    <property type="match status" value="1"/>
</dbReference>
<dbReference type="Pfam" id="PF06888">
    <property type="entry name" value="Put_Phosphatase"/>
    <property type="match status" value="1"/>
</dbReference>
<dbReference type="GO" id="GO:0016018">
    <property type="term" value="F:cyclosporin A binding"/>
    <property type="evidence" value="ECO:0007669"/>
    <property type="project" value="TreeGrafter"/>
</dbReference>
<dbReference type="GO" id="GO:0006457">
    <property type="term" value="P:protein folding"/>
    <property type="evidence" value="ECO:0007669"/>
    <property type="project" value="InterPro"/>
</dbReference>
<protein>
    <recommendedName>
        <fullName evidence="4">peptidylprolyl isomerase</fullName>
        <ecNumber evidence="4">5.2.1.8</ecNumber>
    </recommendedName>
</protein>
<feature type="compositionally biased region" description="Low complexity" evidence="10">
    <location>
        <begin position="191"/>
        <end position="206"/>
    </location>
</feature>
<dbReference type="InterPro" id="IPR029000">
    <property type="entry name" value="Cyclophilin-like_dom_sf"/>
</dbReference>
<dbReference type="EC" id="5.2.1.8" evidence="4"/>
<dbReference type="GO" id="GO:0003755">
    <property type="term" value="F:peptidyl-prolyl cis-trans isomerase activity"/>
    <property type="evidence" value="ECO:0007669"/>
    <property type="project" value="UniProtKB-KW"/>
</dbReference>
<dbReference type="SUPFAM" id="SSF50891">
    <property type="entry name" value="Cyclophilin-like"/>
    <property type="match status" value="1"/>
</dbReference>